<gene>
    <name evidence="7" type="ORF">LCGC14_0019650</name>
</gene>
<protein>
    <recommendedName>
        <fullName evidence="8">ATP-dependent RNA helicase HrpA</fullName>
    </recommendedName>
</protein>
<dbReference type="GO" id="GO:0005524">
    <property type="term" value="F:ATP binding"/>
    <property type="evidence" value="ECO:0007669"/>
    <property type="project" value="UniProtKB-KW"/>
</dbReference>
<dbReference type="InterPro" id="IPR010222">
    <property type="entry name" value="RNA_helicase_HrpA"/>
</dbReference>
<dbReference type="SMART" id="SM00487">
    <property type="entry name" value="DEXDc"/>
    <property type="match status" value="1"/>
</dbReference>
<accession>A0A0F9YE56</accession>
<evidence type="ECO:0000256" key="2">
    <source>
        <dbReference type="ARBA" id="ARBA00022801"/>
    </source>
</evidence>
<dbReference type="Gene3D" id="1.20.120.1080">
    <property type="match status" value="1"/>
</dbReference>
<name>A0A0F9YE56_9ZZZZ</name>
<dbReference type="GO" id="GO:0016787">
    <property type="term" value="F:hydrolase activity"/>
    <property type="evidence" value="ECO:0007669"/>
    <property type="project" value="UniProtKB-KW"/>
</dbReference>
<evidence type="ECO:0000313" key="7">
    <source>
        <dbReference type="EMBL" id="KKO10487.1"/>
    </source>
</evidence>
<sequence>MSKDLRSRIRQCLSADQFALQQALSRLNRQIADGPADAGHQQAVTALQARIDKSIARVQSRRARIPHINYPPELPVSEKRQDIADALKQHQIVVVAGETGSGKTTQIPKICLELGYGVKGLIGHTQPRRLAARAVASRIADELGETLGQGVGYQVRFSDNTTENTFIKLMTDGILLAEIQQDRYLNKYEVLIIDEAHERSLNIDFLLGYLKRLSRQRPDLKIIITSATIDVEKFSRHFSDAPIISVSGRTYPVEILYQDPAELETENKDEDILLAGVMQALRRMESIERERRQAPGDALVFLSGEREIRDLAMALRKQELRQTEILPLYARLTQNEQQRIFAPHKGRRIILSTNVAETSLTVPGIRYVIDSGLVRISRYSVQSKVQRLPIEPVSQASANQRAGRCGRVASGVCIRLYSESDFLSRPEYTDPEIQRTNLSAVILQMLLLKLGDISQFPFVEAPDRRAINDGFKLLDELGAINRERKLTETGRAMARLPVDPRLGRMLLEAAGRHSLYELLIIVSALSVQDPRETPADKRQAARERHQQFANGQSDFLSWVVLWDEVEKQRQELTQGQFRKFCKDNFLSWMRLREWRETHRQLSLSCQSLGYKAPLRTEDQVPDYESVHRAMLPGSLNQLGQKTQDGFYLGSRGRKFSLFPSSALYKKMPPWIVSAELIETSRLFATMAARIEPEWAVDAAPHLLRRDYFEAHWEKKRGEVVAYEKISLFGLTLIEKRAVSYGSIDPALSRDIFIREGLVAEQLETQLPFYQANMELLATIRRQEEKERRPDILVSDDQLAAFYDVRLSPSVNTVAALEHWYREPQQQQADPLRMQREHVIARAIDQDSAHAFPDSAAVQHNELSINYRFEPGSDEDGISIDVPALLIGSLTQLDLDWAVPGLVQERAIALMKSLPKALRKQFVPVPEFVTQALDGSGQGKTVPQTQTLTELLADRAWSLKRIRIAPEQWDPATIPLHLQPRIRVLDAKGKVLTVAQNLSRLKQQFSNSPAASTRASVHPLERTGITDWDFGDLPANVETNEGIRLVRYPAIRDEGASVAIVLCESEHKAAQISQHGLARLLMLRTTQQKNMILKQLGRVQTALGLKLITQDKSWLENAVSAAYRLSFRLNEQRILTRAEFEALLSDGKAELVGQAGRLSRLLTDSYDLLFDIRRRLSALPAAYRKAATDIEAQLVILFPAEFPDSVPDAWLWEYPRYLQAVVQRLEKMPSQPARDQEMQSVLNELTRLYGQDSIQARVDDESKLADFPWWLQELRVSLFAQALGTRGPVSEKRLRKLLEPPR</sequence>
<dbReference type="InterPro" id="IPR011545">
    <property type="entry name" value="DEAD/DEAH_box_helicase_dom"/>
</dbReference>
<dbReference type="SMART" id="SM00490">
    <property type="entry name" value="HELICc"/>
    <property type="match status" value="1"/>
</dbReference>
<dbReference type="PROSITE" id="PS51192">
    <property type="entry name" value="HELICASE_ATP_BIND_1"/>
    <property type="match status" value="1"/>
</dbReference>
<keyword evidence="3" id="KW-0347">Helicase</keyword>
<evidence type="ECO:0000259" key="6">
    <source>
        <dbReference type="PROSITE" id="PS51194"/>
    </source>
</evidence>
<dbReference type="Pfam" id="PF21010">
    <property type="entry name" value="HA2_C"/>
    <property type="match status" value="1"/>
</dbReference>
<dbReference type="SUPFAM" id="SSF52540">
    <property type="entry name" value="P-loop containing nucleoside triphosphate hydrolases"/>
    <property type="match status" value="1"/>
</dbReference>
<dbReference type="InterPro" id="IPR048333">
    <property type="entry name" value="HA2_WH"/>
</dbReference>
<evidence type="ECO:0000256" key="4">
    <source>
        <dbReference type="ARBA" id="ARBA00022840"/>
    </source>
</evidence>
<dbReference type="PROSITE" id="PS51194">
    <property type="entry name" value="HELICASE_CTER"/>
    <property type="match status" value="1"/>
</dbReference>
<dbReference type="InterPro" id="IPR001650">
    <property type="entry name" value="Helicase_C-like"/>
</dbReference>
<evidence type="ECO:0000256" key="3">
    <source>
        <dbReference type="ARBA" id="ARBA00022806"/>
    </source>
</evidence>
<dbReference type="PANTHER" id="PTHR18934:SF99">
    <property type="entry name" value="ATP-DEPENDENT RNA HELICASE DHX37-RELATED"/>
    <property type="match status" value="1"/>
</dbReference>
<dbReference type="Pfam" id="PF00271">
    <property type="entry name" value="Helicase_C"/>
    <property type="match status" value="1"/>
</dbReference>
<dbReference type="InterPro" id="IPR011709">
    <property type="entry name" value="DEAD-box_helicase_OB_fold"/>
</dbReference>
<dbReference type="FunFam" id="1.20.120.1080:FF:000005">
    <property type="entry name" value="ATP-dependent helicase HrpA"/>
    <property type="match status" value="1"/>
</dbReference>
<dbReference type="GO" id="GO:0003723">
    <property type="term" value="F:RNA binding"/>
    <property type="evidence" value="ECO:0007669"/>
    <property type="project" value="TreeGrafter"/>
</dbReference>
<keyword evidence="4" id="KW-0067">ATP-binding</keyword>
<keyword evidence="1" id="KW-0547">Nucleotide-binding</keyword>
<organism evidence="7">
    <name type="scientific">marine sediment metagenome</name>
    <dbReference type="NCBI Taxonomy" id="412755"/>
    <lineage>
        <taxon>unclassified sequences</taxon>
        <taxon>metagenomes</taxon>
        <taxon>ecological metagenomes</taxon>
    </lineage>
</organism>
<feature type="domain" description="Helicase ATP-binding" evidence="5">
    <location>
        <begin position="84"/>
        <end position="247"/>
    </location>
</feature>
<dbReference type="SMART" id="SM00847">
    <property type="entry name" value="HA2"/>
    <property type="match status" value="1"/>
</dbReference>
<dbReference type="EMBL" id="LAZR01000004">
    <property type="protein sequence ID" value="KKO10487.1"/>
    <property type="molecule type" value="Genomic_DNA"/>
</dbReference>
<dbReference type="Pfam" id="PF04408">
    <property type="entry name" value="WHD_HA2"/>
    <property type="match status" value="1"/>
</dbReference>
<dbReference type="NCBIfam" id="TIGR01967">
    <property type="entry name" value="DEAH_box_HrpA"/>
    <property type="match status" value="1"/>
</dbReference>
<dbReference type="Pfam" id="PF07717">
    <property type="entry name" value="OB_NTP_bind"/>
    <property type="match status" value="1"/>
</dbReference>
<dbReference type="FunFam" id="3.40.50.300:FF:000575">
    <property type="entry name" value="ATP-dependent helicase hrpA"/>
    <property type="match status" value="1"/>
</dbReference>
<proteinExistence type="predicted"/>
<dbReference type="InterPro" id="IPR003593">
    <property type="entry name" value="AAA+_ATPase"/>
</dbReference>
<dbReference type="Pfam" id="PF00270">
    <property type="entry name" value="DEAD"/>
    <property type="match status" value="1"/>
</dbReference>
<dbReference type="InterPro" id="IPR024590">
    <property type="entry name" value="HrpA_C"/>
</dbReference>
<dbReference type="PANTHER" id="PTHR18934">
    <property type="entry name" value="ATP-DEPENDENT RNA HELICASE"/>
    <property type="match status" value="1"/>
</dbReference>
<dbReference type="InterPro" id="IPR027417">
    <property type="entry name" value="P-loop_NTPase"/>
</dbReference>
<feature type="domain" description="Helicase C-terminal" evidence="6">
    <location>
        <begin position="279"/>
        <end position="449"/>
    </location>
</feature>
<dbReference type="SMART" id="SM00382">
    <property type="entry name" value="AAA"/>
    <property type="match status" value="1"/>
</dbReference>
<dbReference type="Pfam" id="PF11898">
    <property type="entry name" value="DUF3418"/>
    <property type="match status" value="1"/>
</dbReference>
<dbReference type="CDD" id="cd18791">
    <property type="entry name" value="SF2_C_RHA"/>
    <property type="match status" value="1"/>
</dbReference>
<dbReference type="Gene3D" id="3.40.50.300">
    <property type="entry name" value="P-loop containing nucleotide triphosphate hydrolases"/>
    <property type="match status" value="2"/>
</dbReference>
<evidence type="ECO:0000259" key="5">
    <source>
        <dbReference type="PROSITE" id="PS51192"/>
    </source>
</evidence>
<comment type="caution">
    <text evidence="7">The sequence shown here is derived from an EMBL/GenBank/DDBJ whole genome shotgun (WGS) entry which is preliminary data.</text>
</comment>
<dbReference type="InterPro" id="IPR014001">
    <property type="entry name" value="Helicase_ATP-bd"/>
</dbReference>
<evidence type="ECO:0008006" key="8">
    <source>
        <dbReference type="Google" id="ProtNLM"/>
    </source>
</evidence>
<evidence type="ECO:0000256" key="1">
    <source>
        <dbReference type="ARBA" id="ARBA00022741"/>
    </source>
</evidence>
<dbReference type="InterPro" id="IPR007502">
    <property type="entry name" value="Helicase-assoc_dom"/>
</dbReference>
<keyword evidence="2" id="KW-0378">Hydrolase</keyword>
<reference evidence="7" key="1">
    <citation type="journal article" date="2015" name="Nature">
        <title>Complex archaea that bridge the gap between prokaryotes and eukaryotes.</title>
        <authorList>
            <person name="Spang A."/>
            <person name="Saw J.H."/>
            <person name="Jorgensen S.L."/>
            <person name="Zaremba-Niedzwiedzka K."/>
            <person name="Martijn J."/>
            <person name="Lind A.E."/>
            <person name="van Eijk R."/>
            <person name="Schleper C."/>
            <person name="Guy L."/>
            <person name="Ettema T.J."/>
        </authorList>
    </citation>
    <scope>NUCLEOTIDE SEQUENCE</scope>
</reference>
<dbReference type="GO" id="GO:0003724">
    <property type="term" value="F:RNA helicase activity"/>
    <property type="evidence" value="ECO:0007669"/>
    <property type="project" value="InterPro"/>
</dbReference>